<dbReference type="Proteomes" id="UP000519004">
    <property type="component" value="Unassembled WGS sequence"/>
</dbReference>
<accession>A0A7W7Y1Z5</accession>
<dbReference type="InterPro" id="IPR032698">
    <property type="entry name" value="SirB1_N"/>
</dbReference>
<dbReference type="RefSeq" id="WP_183949292.1">
    <property type="nucleotide sequence ID" value="NZ_JACHHX010000025.1"/>
</dbReference>
<sequence>MASRFSLPDWDTLATLDDDELPLLAGALLIARDEYPQLDAAGYDALADEYARELREQIAASDSTPAKLIAINRYLFDVLGFSGNHEHYYDPRNSYLNEVFDRKLGIPVSLAVVQMEVARRLGIPLDGVSFPGHFLVRLPVDDGLMVMDPFNRGRPLAADELRDRVCEHLGGEVPDDAQLLQILAPASHRAILVRMLRNLKALYARAEDWDRVARTTDRVIRLMPNAVEELRDRGLAYLRLGWLPGAREDLRRYLALQPAAEDAELVRLALVEASAGRTSLN</sequence>
<dbReference type="Pfam" id="PF13369">
    <property type="entry name" value="Transglut_core2"/>
    <property type="match status" value="1"/>
</dbReference>
<name>A0A7W7Y1Z5_9GAMM</name>
<dbReference type="InterPro" id="IPR011990">
    <property type="entry name" value="TPR-like_helical_dom_sf"/>
</dbReference>
<proteinExistence type="inferred from homology"/>
<gene>
    <name evidence="3" type="ORF">HNQ58_002550</name>
</gene>
<organism evidence="3 4">
    <name type="scientific">Rehaibacterium terrae</name>
    <dbReference type="NCBI Taxonomy" id="1341696"/>
    <lineage>
        <taxon>Bacteria</taxon>
        <taxon>Pseudomonadati</taxon>
        <taxon>Pseudomonadota</taxon>
        <taxon>Gammaproteobacteria</taxon>
        <taxon>Lysobacterales</taxon>
        <taxon>Lysobacteraceae</taxon>
        <taxon>Rehaibacterium</taxon>
    </lineage>
</organism>
<dbReference type="PANTHER" id="PTHR31350:SF21">
    <property type="entry name" value="F-BOX ONLY PROTEIN 21"/>
    <property type="match status" value="1"/>
</dbReference>
<protein>
    <submittedName>
        <fullName evidence="3">Regulator of sirC expression with transglutaminase-like and TPR domain</fullName>
    </submittedName>
</protein>
<keyword evidence="4" id="KW-1185">Reference proteome</keyword>
<evidence type="ECO:0000313" key="3">
    <source>
        <dbReference type="EMBL" id="MBB5016628.1"/>
    </source>
</evidence>
<comment type="similarity">
    <text evidence="1">Belongs to the UPF0162 family.</text>
</comment>
<evidence type="ECO:0000256" key="1">
    <source>
        <dbReference type="ARBA" id="ARBA00007100"/>
    </source>
</evidence>
<dbReference type="EMBL" id="JACHHX010000025">
    <property type="protein sequence ID" value="MBB5016628.1"/>
    <property type="molecule type" value="Genomic_DNA"/>
</dbReference>
<evidence type="ECO:0000259" key="2">
    <source>
        <dbReference type="Pfam" id="PF13369"/>
    </source>
</evidence>
<dbReference type="PANTHER" id="PTHR31350">
    <property type="entry name" value="SI:DKEY-261L7.2"/>
    <property type="match status" value="1"/>
</dbReference>
<dbReference type="SUPFAM" id="SSF48452">
    <property type="entry name" value="TPR-like"/>
    <property type="match status" value="1"/>
</dbReference>
<evidence type="ECO:0000313" key="4">
    <source>
        <dbReference type="Proteomes" id="UP000519004"/>
    </source>
</evidence>
<feature type="domain" description="Protein SirB1 N-terminal" evidence="2">
    <location>
        <begin position="47"/>
        <end position="197"/>
    </location>
</feature>
<dbReference type="AlphaFoldDB" id="A0A7W7Y1Z5"/>
<dbReference type="Gene3D" id="1.25.40.10">
    <property type="entry name" value="Tetratricopeptide repeat domain"/>
    <property type="match status" value="1"/>
</dbReference>
<dbReference type="Pfam" id="PF13371">
    <property type="entry name" value="TPR_9"/>
    <property type="match status" value="1"/>
</dbReference>
<reference evidence="3 4" key="1">
    <citation type="submission" date="2020-08" db="EMBL/GenBank/DDBJ databases">
        <title>Genomic Encyclopedia of Type Strains, Phase IV (KMG-IV): sequencing the most valuable type-strain genomes for metagenomic binning, comparative biology and taxonomic classification.</title>
        <authorList>
            <person name="Goeker M."/>
        </authorList>
    </citation>
    <scope>NUCLEOTIDE SEQUENCE [LARGE SCALE GENOMIC DNA]</scope>
    <source>
        <strain evidence="3 4">DSM 25897</strain>
    </source>
</reference>
<comment type="caution">
    <text evidence="3">The sequence shown here is derived from an EMBL/GenBank/DDBJ whole genome shotgun (WGS) entry which is preliminary data.</text>
</comment>